<reference evidence="1 2" key="1">
    <citation type="submission" date="2023-07" db="EMBL/GenBank/DDBJ databases">
        <title>Genomic Encyclopedia of Type Strains, Phase IV (KMG-IV): sequencing the most valuable type-strain genomes for metagenomic binning, comparative biology and taxonomic classification.</title>
        <authorList>
            <person name="Goeker M."/>
        </authorList>
    </citation>
    <scope>NUCLEOTIDE SEQUENCE [LARGE SCALE GENOMIC DNA]</scope>
    <source>
        <strain evidence="1 2">DSM 1112</strain>
    </source>
</reference>
<name>A0ABU0C003_9HYPH</name>
<dbReference type="EMBL" id="JAUSVF010000005">
    <property type="protein sequence ID" value="MDQ0323853.1"/>
    <property type="molecule type" value="Genomic_DNA"/>
</dbReference>
<keyword evidence="2" id="KW-1185">Reference proteome</keyword>
<gene>
    <name evidence="1" type="ORF">QO002_006060</name>
</gene>
<comment type="caution">
    <text evidence="1">The sequence shown here is derived from an EMBL/GenBank/DDBJ whole genome shotgun (WGS) entry which is preliminary data.</text>
</comment>
<dbReference type="RefSeq" id="WP_307236947.1">
    <property type="nucleotide sequence ID" value="NZ_JAUSVF010000005.1"/>
</dbReference>
<dbReference type="Proteomes" id="UP001230207">
    <property type="component" value="Unassembled WGS sequence"/>
</dbReference>
<accession>A0ABU0C003</accession>
<organism evidence="1 2">
    <name type="scientific">Pararhizobium capsulatum DSM 1112</name>
    <dbReference type="NCBI Taxonomy" id="1121113"/>
    <lineage>
        <taxon>Bacteria</taxon>
        <taxon>Pseudomonadati</taxon>
        <taxon>Pseudomonadota</taxon>
        <taxon>Alphaproteobacteria</taxon>
        <taxon>Hyphomicrobiales</taxon>
        <taxon>Rhizobiaceae</taxon>
        <taxon>Rhizobium/Agrobacterium group</taxon>
        <taxon>Pararhizobium</taxon>
    </lineage>
</organism>
<sequence>MEETGYWLSMDKAPKDGSRILVTIRPSEQGPVLRASMAGVRFYAHIGPSPR</sequence>
<evidence type="ECO:0000313" key="1">
    <source>
        <dbReference type="EMBL" id="MDQ0323853.1"/>
    </source>
</evidence>
<proteinExistence type="predicted"/>
<protein>
    <submittedName>
        <fullName evidence="1">Uncharacterized protein</fullName>
    </submittedName>
</protein>
<evidence type="ECO:0000313" key="2">
    <source>
        <dbReference type="Proteomes" id="UP001230207"/>
    </source>
</evidence>